<dbReference type="Gene3D" id="3.30.40.10">
    <property type="entry name" value="Zinc/RING finger domain, C3HC4 (zinc finger)"/>
    <property type="match status" value="1"/>
</dbReference>
<dbReference type="Proteomes" id="UP001159363">
    <property type="component" value="Chromosome 10"/>
</dbReference>
<dbReference type="InterPro" id="IPR013083">
    <property type="entry name" value="Znf_RING/FYVE/PHD"/>
</dbReference>
<evidence type="ECO:0000256" key="4">
    <source>
        <dbReference type="PROSITE-ProRule" id="PRU00452"/>
    </source>
</evidence>
<dbReference type="InterPro" id="IPR004181">
    <property type="entry name" value="Znf_MIZ"/>
</dbReference>
<keyword evidence="7" id="KW-1185">Reference proteome</keyword>
<dbReference type="EMBL" id="JARBHB010000011">
    <property type="protein sequence ID" value="KAJ8872185.1"/>
    <property type="molecule type" value="Genomic_DNA"/>
</dbReference>
<accession>A0ABQ9GJJ5</accession>
<gene>
    <name evidence="6" type="ORF">PR048_025787</name>
</gene>
<evidence type="ECO:0000256" key="3">
    <source>
        <dbReference type="ARBA" id="ARBA00022833"/>
    </source>
</evidence>
<proteinExistence type="predicted"/>
<keyword evidence="3" id="KW-0862">Zinc</keyword>
<evidence type="ECO:0000313" key="7">
    <source>
        <dbReference type="Proteomes" id="UP001159363"/>
    </source>
</evidence>
<reference evidence="6 7" key="1">
    <citation type="submission" date="2023-02" db="EMBL/GenBank/DDBJ databases">
        <title>LHISI_Scaffold_Assembly.</title>
        <authorList>
            <person name="Stuart O.P."/>
            <person name="Cleave R."/>
            <person name="Magrath M.J.L."/>
            <person name="Mikheyev A.S."/>
        </authorList>
    </citation>
    <scope>NUCLEOTIDE SEQUENCE [LARGE SCALE GENOMIC DNA]</scope>
    <source>
        <strain evidence="6">Daus_M_001</strain>
        <tissue evidence="6">Leg muscle</tissue>
    </source>
</reference>
<sequence>MLGRARPGSGQEVQEVCGVAVKAKMSGESGAEIAATSLRVSLACPLGKTRMALPCRSTSCSHLQCFDASVFLNMNELRPTWQCPVCSQPCPYDTLVLDG</sequence>
<feature type="domain" description="SP-RING-type" evidence="5">
    <location>
        <begin position="29"/>
        <end position="99"/>
    </location>
</feature>
<evidence type="ECO:0000259" key="5">
    <source>
        <dbReference type="PROSITE" id="PS51044"/>
    </source>
</evidence>
<protein>
    <recommendedName>
        <fullName evidence="5">SP-RING-type domain-containing protein</fullName>
    </recommendedName>
</protein>
<dbReference type="PANTHER" id="PTHR10782">
    <property type="entry name" value="ZINC FINGER MIZ DOMAIN-CONTAINING PROTEIN"/>
    <property type="match status" value="1"/>
</dbReference>
<comment type="caution">
    <text evidence="6">The sequence shown here is derived from an EMBL/GenBank/DDBJ whole genome shotgun (WGS) entry which is preliminary data.</text>
</comment>
<evidence type="ECO:0000256" key="2">
    <source>
        <dbReference type="ARBA" id="ARBA00022771"/>
    </source>
</evidence>
<dbReference type="PANTHER" id="PTHR10782:SF94">
    <property type="entry name" value="SUPPRESSOR OF VARIEGATION 2-10, ISOFORM I"/>
    <property type="match status" value="1"/>
</dbReference>
<evidence type="ECO:0000313" key="6">
    <source>
        <dbReference type="EMBL" id="KAJ8872185.1"/>
    </source>
</evidence>
<dbReference type="PROSITE" id="PS51044">
    <property type="entry name" value="ZF_SP_RING"/>
    <property type="match status" value="1"/>
</dbReference>
<dbReference type="Pfam" id="PF02891">
    <property type="entry name" value="zf-MIZ"/>
    <property type="match status" value="1"/>
</dbReference>
<keyword evidence="1" id="KW-0479">Metal-binding</keyword>
<organism evidence="6 7">
    <name type="scientific">Dryococelus australis</name>
    <dbReference type="NCBI Taxonomy" id="614101"/>
    <lineage>
        <taxon>Eukaryota</taxon>
        <taxon>Metazoa</taxon>
        <taxon>Ecdysozoa</taxon>
        <taxon>Arthropoda</taxon>
        <taxon>Hexapoda</taxon>
        <taxon>Insecta</taxon>
        <taxon>Pterygota</taxon>
        <taxon>Neoptera</taxon>
        <taxon>Polyneoptera</taxon>
        <taxon>Phasmatodea</taxon>
        <taxon>Verophasmatodea</taxon>
        <taxon>Anareolatae</taxon>
        <taxon>Phasmatidae</taxon>
        <taxon>Eurycanthinae</taxon>
        <taxon>Dryococelus</taxon>
    </lineage>
</organism>
<evidence type="ECO:0000256" key="1">
    <source>
        <dbReference type="ARBA" id="ARBA00022723"/>
    </source>
</evidence>
<keyword evidence="2 4" id="KW-0863">Zinc-finger</keyword>
<name>A0ABQ9GJJ5_9NEOP</name>